<protein>
    <recommendedName>
        <fullName evidence="2">DUF6534 domain-containing protein</fullName>
    </recommendedName>
</protein>
<name>A0A4S4KWE7_9APHY</name>
<feature type="transmembrane region" description="Helical" evidence="1">
    <location>
        <begin position="89"/>
        <end position="111"/>
    </location>
</feature>
<reference evidence="3 4" key="1">
    <citation type="submission" date="2019-02" db="EMBL/GenBank/DDBJ databases">
        <title>Genome sequencing of the rare red list fungi Phlebia centrifuga.</title>
        <authorList>
            <person name="Buettner E."/>
            <person name="Kellner H."/>
        </authorList>
    </citation>
    <scope>NUCLEOTIDE SEQUENCE [LARGE SCALE GENOMIC DNA]</scope>
    <source>
        <strain evidence="3 4">DSM 108282</strain>
    </source>
</reference>
<dbReference type="AlphaFoldDB" id="A0A4S4KWE7"/>
<evidence type="ECO:0000259" key="2">
    <source>
        <dbReference type="Pfam" id="PF20152"/>
    </source>
</evidence>
<keyword evidence="1" id="KW-0472">Membrane</keyword>
<feature type="transmembrane region" description="Helical" evidence="1">
    <location>
        <begin position="123"/>
        <end position="149"/>
    </location>
</feature>
<comment type="caution">
    <text evidence="3">The sequence shown here is derived from an EMBL/GenBank/DDBJ whole genome shotgun (WGS) entry which is preliminary data.</text>
</comment>
<evidence type="ECO:0000313" key="4">
    <source>
        <dbReference type="Proteomes" id="UP000309038"/>
    </source>
</evidence>
<feature type="domain" description="DUF6534" evidence="2">
    <location>
        <begin position="171"/>
        <end position="256"/>
    </location>
</feature>
<dbReference type="Pfam" id="PF20152">
    <property type="entry name" value="DUF6534"/>
    <property type="match status" value="1"/>
</dbReference>
<feature type="transmembrane region" description="Helical" evidence="1">
    <location>
        <begin position="16"/>
        <end position="39"/>
    </location>
</feature>
<proteinExistence type="predicted"/>
<keyword evidence="1" id="KW-0812">Transmembrane</keyword>
<feature type="transmembrane region" description="Helical" evidence="1">
    <location>
        <begin position="51"/>
        <end position="74"/>
    </location>
</feature>
<dbReference type="EMBL" id="SGPJ01000006">
    <property type="protein sequence ID" value="THH02438.1"/>
    <property type="molecule type" value="Genomic_DNA"/>
</dbReference>
<sequence length="288" mass="31706">MSTLIAPPSLNNTLGAVFIGNILAAILYGVTSLQTYIYYRCNQDGKILKGVIFVLWCLDGLHLALITDAVYVYVVTDFGNYTALETVEWGLAVTVLLCVISDFIIRSIFAYRIWRLSSFKFNWILILTMSSFSFVPIPACIVLVVGCVLDHSLIGVSRFSWAIYTLAAGGFTADIILASALCIMLSKQRTGFKRTDSVVHTLMLYGISTGALTTFFEGAVIVTYTVWRNDDVYLAFYLMVPKLLLNALLASLNARKNLRQRGNIVSIPLSPIPGTDRSIDSGGEVNII</sequence>
<accession>A0A4S4KWE7</accession>
<keyword evidence="4" id="KW-1185">Reference proteome</keyword>
<evidence type="ECO:0000313" key="3">
    <source>
        <dbReference type="EMBL" id="THH02438.1"/>
    </source>
</evidence>
<organism evidence="3 4">
    <name type="scientific">Hermanssonia centrifuga</name>
    <dbReference type="NCBI Taxonomy" id="98765"/>
    <lineage>
        <taxon>Eukaryota</taxon>
        <taxon>Fungi</taxon>
        <taxon>Dikarya</taxon>
        <taxon>Basidiomycota</taxon>
        <taxon>Agaricomycotina</taxon>
        <taxon>Agaricomycetes</taxon>
        <taxon>Polyporales</taxon>
        <taxon>Meruliaceae</taxon>
        <taxon>Hermanssonia</taxon>
    </lineage>
</organism>
<dbReference type="PANTHER" id="PTHR40465:SF1">
    <property type="entry name" value="DUF6534 DOMAIN-CONTAINING PROTEIN"/>
    <property type="match status" value="1"/>
</dbReference>
<feature type="transmembrane region" description="Helical" evidence="1">
    <location>
        <begin position="161"/>
        <end position="183"/>
    </location>
</feature>
<feature type="transmembrane region" description="Helical" evidence="1">
    <location>
        <begin position="233"/>
        <end position="252"/>
    </location>
</feature>
<dbReference type="Proteomes" id="UP000309038">
    <property type="component" value="Unassembled WGS sequence"/>
</dbReference>
<dbReference type="InterPro" id="IPR045339">
    <property type="entry name" value="DUF6534"/>
</dbReference>
<feature type="transmembrane region" description="Helical" evidence="1">
    <location>
        <begin position="204"/>
        <end position="227"/>
    </location>
</feature>
<dbReference type="PANTHER" id="PTHR40465">
    <property type="entry name" value="CHROMOSOME 1, WHOLE GENOME SHOTGUN SEQUENCE"/>
    <property type="match status" value="1"/>
</dbReference>
<keyword evidence="1" id="KW-1133">Transmembrane helix</keyword>
<evidence type="ECO:0000256" key="1">
    <source>
        <dbReference type="SAM" id="Phobius"/>
    </source>
</evidence>
<gene>
    <name evidence="3" type="ORF">EW026_g421</name>
</gene>